<dbReference type="RefSeq" id="WP_169833608.1">
    <property type="nucleotide sequence ID" value="NZ_MCRJ01000103.1"/>
</dbReference>
<organism evidence="1 2">
    <name type="scientific">Methylobrevis pamukkalensis</name>
    <dbReference type="NCBI Taxonomy" id="1439726"/>
    <lineage>
        <taxon>Bacteria</taxon>
        <taxon>Pseudomonadati</taxon>
        <taxon>Pseudomonadota</taxon>
        <taxon>Alphaproteobacteria</taxon>
        <taxon>Hyphomicrobiales</taxon>
        <taxon>Pleomorphomonadaceae</taxon>
        <taxon>Methylobrevis</taxon>
    </lineage>
</organism>
<comment type="caution">
    <text evidence="1">The sequence shown here is derived from an EMBL/GenBank/DDBJ whole genome shotgun (WGS) entry which is preliminary data.</text>
</comment>
<proteinExistence type="predicted"/>
<dbReference type="EMBL" id="MCRJ01000103">
    <property type="protein sequence ID" value="ODN69220.1"/>
    <property type="molecule type" value="Genomic_DNA"/>
</dbReference>
<name>A0A1E3GYT5_9HYPH</name>
<evidence type="ECO:0000313" key="2">
    <source>
        <dbReference type="Proteomes" id="UP000094622"/>
    </source>
</evidence>
<gene>
    <name evidence="1" type="ORF">A6302_03482</name>
</gene>
<accession>A0A1E3GYT5</accession>
<dbReference type="Proteomes" id="UP000094622">
    <property type="component" value="Unassembled WGS sequence"/>
</dbReference>
<dbReference type="AlphaFoldDB" id="A0A1E3GYT5"/>
<keyword evidence="2" id="KW-1185">Reference proteome</keyword>
<sequence length="53" mass="5907">MNGAETTSPRLRARRAYAIAELQMSFPWFSRLQIEAAVDRAIIDVADATPTAR</sequence>
<protein>
    <submittedName>
        <fullName evidence="1">Uncharacterized protein</fullName>
    </submittedName>
</protein>
<reference evidence="1 2" key="1">
    <citation type="submission" date="2016-07" db="EMBL/GenBank/DDBJ databases">
        <title>Draft Genome Sequence of Methylobrevis pamukkalensis PK2.</title>
        <authorList>
            <person name="Vasilenko O.V."/>
            <person name="Doronina N.V."/>
            <person name="Shmareva M.N."/>
            <person name="Tarlachkov S.V."/>
            <person name="Mustakhimov I."/>
            <person name="Trotsenko Y.A."/>
        </authorList>
    </citation>
    <scope>NUCLEOTIDE SEQUENCE [LARGE SCALE GENOMIC DNA]</scope>
    <source>
        <strain evidence="1 2">PK2</strain>
    </source>
</reference>
<evidence type="ECO:0000313" key="1">
    <source>
        <dbReference type="EMBL" id="ODN69220.1"/>
    </source>
</evidence>